<sequence length="82" mass="8907">MSHVDGSAILGILAIGLGRDMSGTELTCAGCGDRHVVERTRVYRRCPGIVVRCPGCDGVELLVTEIRRRIQVQLRGVANVQF</sequence>
<evidence type="ECO:0000313" key="2">
    <source>
        <dbReference type="Proteomes" id="UP000199220"/>
    </source>
</evidence>
<dbReference type="EMBL" id="FNTX01000002">
    <property type="protein sequence ID" value="SEE83688.1"/>
    <property type="molecule type" value="Genomic_DNA"/>
</dbReference>
<keyword evidence="2" id="KW-1185">Reference proteome</keyword>
<dbReference type="RefSeq" id="WP_089773964.1">
    <property type="nucleotide sequence ID" value="NZ_FNTX01000002.1"/>
</dbReference>
<dbReference type="STRING" id="648782.SAMN04488554_3123"/>
<dbReference type="Proteomes" id="UP000199220">
    <property type="component" value="Unassembled WGS sequence"/>
</dbReference>
<dbReference type="OrthoDB" id="165401at2"/>
<accession>A0A1H5M5A5</accession>
<gene>
    <name evidence="1" type="ORF">SAMN04488554_3123</name>
</gene>
<proteinExistence type="predicted"/>
<evidence type="ECO:0000313" key="1">
    <source>
        <dbReference type="EMBL" id="SEE83688.1"/>
    </source>
</evidence>
<dbReference type="InterPro" id="IPR045423">
    <property type="entry name" value="DUF6510"/>
</dbReference>
<dbReference type="AlphaFoldDB" id="A0A1H5M5A5"/>
<organism evidence="1 2">
    <name type="scientific">Ruania alba</name>
    <dbReference type="NCBI Taxonomy" id="648782"/>
    <lineage>
        <taxon>Bacteria</taxon>
        <taxon>Bacillati</taxon>
        <taxon>Actinomycetota</taxon>
        <taxon>Actinomycetes</taxon>
        <taxon>Micrococcales</taxon>
        <taxon>Ruaniaceae</taxon>
        <taxon>Ruania</taxon>
    </lineage>
</organism>
<name>A0A1H5M5A5_9MICO</name>
<reference evidence="2" key="1">
    <citation type="submission" date="2016-10" db="EMBL/GenBank/DDBJ databases">
        <authorList>
            <person name="Varghese N."/>
            <person name="Submissions S."/>
        </authorList>
    </citation>
    <scope>NUCLEOTIDE SEQUENCE [LARGE SCALE GENOMIC DNA]</scope>
    <source>
        <strain evidence="2">DSM 21368</strain>
    </source>
</reference>
<dbReference type="Pfam" id="PF20120">
    <property type="entry name" value="DUF6510"/>
    <property type="match status" value="1"/>
</dbReference>
<protein>
    <submittedName>
        <fullName evidence="1">Uncharacterized protein</fullName>
    </submittedName>
</protein>